<dbReference type="GO" id="GO:0000307">
    <property type="term" value="C:cyclin-dependent protein kinase holoenzyme complex"/>
    <property type="evidence" value="ECO:0007669"/>
    <property type="project" value="TreeGrafter"/>
</dbReference>
<feature type="region of interest" description="Disordered" evidence="1">
    <location>
        <begin position="1"/>
        <end position="26"/>
    </location>
</feature>
<keyword evidence="3" id="KW-1185">Reference proteome</keyword>
<feature type="compositionally biased region" description="Basic and acidic residues" evidence="1">
    <location>
        <begin position="95"/>
        <end position="107"/>
    </location>
</feature>
<gene>
    <name evidence="2" type="ORF">KVT40_000641</name>
</gene>
<dbReference type="PANTHER" id="PTHR15615">
    <property type="match status" value="1"/>
</dbReference>
<name>A0A8K0PIU4_9PEZI</name>
<dbReference type="SUPFAM" id="SSF47954">
    <property type="entry name" value="Cyclin-like"/>
    <property type="match status" value="1"/>
</dbReference>
<sequence>MADQEHGMEEVVGSDNKTCPKAPNPCADVGLEAEEKAQGTADSMLVVDSEEWDFALATATGAVKLLITAVSALAEITGDVPPTPPASRPTTPSEKAFESKQENRSEARYPMSPVSPVSPASNNGTAILPVAMPSPEAHRDEPIPEVGVGAQAETRAIQQMAISRRFFLKTVPPFTLSQYLLRLHQYCPHSPGVYLTAAAYVHRLCVTDMLVPATNKTIHRVCLAAIRVASKALEDHKWSQDRVAKVGGVSRKELKSLEVNLCFLLDFDLFVREAELKKRVYQLQQAAKQGISIKKRLSISFGSRLPVRTISEATEVG</sequence>
<dbReference type="InterPro" id="IPR013922">
    <property type="entry name" value="Cyclin_PHO80-like"/>
</dbReference>
<dbReference type="Gene3D" id="1.10.472.10">
    <property type="entry name" value="Cyclin-like"/>
    <property type="match status" value="1"/>
</dbReference>
<dbReference type="EMBL" id="JAESVG020000001">
    <property type="protein sequence ID" value="KAG8631501.1"/>
    <property type="molecule type" value="Genomic_DNA"/>
</dbReference>
<dbReference type="Pfam" id="PF08613">
    <property type="entry name" value="Cyclin"/>
    <property type="match status" value="1"/>
</dbReference>
<dbReference type="GO" id="GO:0005634">
    <property type="term" value="C:nucleus"/>
    <property type="evidence" value="ECO:0007669"/>
    <property type="project" value="TreeGrafter"/>
</dbReference>
<evidence type="ECO:0000256" key="1">
    <source>
        <dbReference type="SAM" id="MobiDB-lite"/>
    </source>
</evidence>
<feature type="compositionally biased region" description="Low complexity" evidence="1">
    <location>
        <begin position="110"/>
        <end position="121"/>
    </location>
</feature>
<evidence type="ECO:0000313" key="2">
    <source>
        <dbReference type="EMBL" id="KAG8631501.1"/>
    </source>
</evidence>
<dbReference type="InterPro" id="IPR036915">
    <property type="entry name" value="Cyclin-like_sf"/>
</dbReference>
<organism evidence="2 3">
    <name type="scientific">Elsinoe batatas</name>
    <dbReference type="NCBI Taxonomy" id="2601811"/>
    <lineage>
        <taxon>Eukaryota</taxon>
        <taxon>Fungi</taxon>
        <taxon>Dikarya</taxon>
        <taxon>Ascomycota</taxon>
        <taxon>Pezizomycotina</taxon>
        <taxon>Dothideomycetes</taxon>
        <taxon>Dothideomycetidae</taxon>
        <taxon>Myriangiales</taxon>
        <taxon>Elsinoaceae</taxon>
        <taxon>Elsinoe</taxon>
    </lineage>
</organism>
<evidence type="ECO:0008006" key="4">
    <source>
        <dbReference type="Google" id="ProtNLM"/>
    </source>
</evidence>
<dbReference type="PANTHER" id="PTHR15615:SF32">
    <property type="entry name" value="PROTEIN KINASE COMPLEX COMPONENT, PUTATIVE (AFU_ORTHOLOGUE AFUA_2G07660)-RELATED"/>
    <property type="match status" value="1"/>
</dbReference>
<dbReference type="AlphaFoldDB" id="A0A8K0PIU4"/>
<dbReference type="CDD" id="cd20558">
    <property type="entry name" value="CYCLIN_ScPCL7-like"/>
    <property type="match status" value="1"/>
</dbReference>
<evidence type="ECO:0000313" key="3">
    <source>
        <dbReference type="Proteomes" id="UP000809789"/>
    </source>
</evidence>
<comment type="caution">
    <text evidence="2">The sequence shown here is derived from an EMBL/GenBank/DDBJ whole genome shotgun (WGS) entry which is preliminary data.</text>
</comment>
<accession>A0A8K0PIU4</accession>
<dbReference type="GO" id="GO:0019901">
    <property type="term" value="F:protein kinase binding"/>
    <property type="evidence" value="ECO:0007669"/>
    <property type="project" value="InterPro"/>
</dbReference>
<dbReference type="OrthoDB" id="5304883at2759"/>
<dbReference type="GO" id="GO:0016538">
    <property type="term" value="F:cyclin-dependent protein serine/threonine kinase regulator activity"/>
    <property type="evidence" value="ECO:0007669"/>
    <property type="project" value="TreeGrafter"/>
</dbReference>
<feature type="region of interest" description="Disordered" evidence="1">
    <location>
        <begin position="77"/>
        <end position="122"/>
    </location>
</feature>
<proteinExistence type="predicted"/>
<reference evidence="2" key="1">
    <citation type="submission" date="2021-07" db="EMBL/GenBank/DDBJ databases">
        <title>Elsinoe batatas strain:CRI-CJ2 Genome sequencing and assembly.</title>
        <authorList>
            <person name="Huang L."/>
        </authorList>
    </citation>
    <scope>NUCLEOTIDE SEQUENCE</scope>
    <source>
        <strain evidence="2">CRI-CJ2</strain>
    </source>
</reference>
<protein>
    <recommendedName>
        <fullName evidence="4">Cyclin-domain-containing protein</fullName>
    </recommendedName>
</protein>
<dbReference type="Proteomes" id="UP000809789">
    <property type="component" value="Unassembled WGS sequence"/>
</dbReference>